<feature type="region of interest" description="Disordered" evidence="1">
    <location>
        <begin position="268"/>
        <end position="309"/>
    </location>
</feature>
<evidence type="ECO:0008006" key="4">
    <source>
        <dbReference type="Google" id="ProtNLM"/>
    </source>
</evidence>
<dbReference type="PANTHER" id="PTHR34682:SF3">
    <property type="entry name" value="AT HOOK MOTIF-CONTAINING PROTEIN"/>
    <property type="match status" value="1"/>
</dbReference>
<accession>A0A7J7C363</accession>
<feature type="region of interest" description="Disordered" evidence="1">
    <location>
        <begin position="17"/>
        <end position="57"/>
    </location>
</feature>
<feature type="compositionally biased region" description="Polar residues" evidence="1">
    <location>
        <begin position="360"/>
        <end position="380"/>
    </location>
</feature>
<dbReference type="FunCoup" id="A0A7J7C363">
    <property type="interactions" value="50"/>
</dbReference>
<gene>
    <name evidence="2" type="ORF">HS088_TW21G00737</name>
</gene>
<feature type="region of interest" description="Disordered" evidence="1">
    <location>
        <begin position="154"/>
        <end position="178"/>
    </location>
</feature>
<organism evidence="2 3">
    <name type="scientific">Tripterygium wilfordii</name>
    <name type="common">Thunder God vine</name>
    <dbReference type="NCBI Taxonomy" id="458696"/>
    <lineage>
        <taxon>Eukaryota</taxon>
        <taxon>Viridiplantae</taxon>
        <taxon>Streptophyta</taxon>
        <taxon>Embryophyta</taxon>
        <taxon>Tracheophyta</taxon>
        <taxon>Spermatophyta</taxon>
        <taxon>Magnoliopsida</taxon>
        <taxon>eudicotyledons</taxon>
        <taxon>Gunneridae</taxon>
        <taxon>Pentapetalae</taxon>
        <taxon>rosids</taxon>
        <taxon>fabids</taxon>
        <taxon>Celastrales</taxon>
        <taxon>Celastraceae</taxon>
        <taxon>Tripterygium</taxon>
    </lineage>
</organism>
<feature type="region of interest" description="Disordered" evidence="1">
    <location>
        <begin position="325"/>
        <end position="380"/>
    </location>
</feature>
<comment type="caution">
    <text evidence="2">The sequence shown here is derived from an EMBL/GenBank/DDBJ whole genome shotgun (WGS) entry which is preliminary data.</text>
</comment>
<feature type="compositionally biased region" description="Basic and acidic residues" evidence="1">
    <location>
        <begin position="278"/>
        <end position="297"/>
    </location>
</feature>
<sequence>MSFNTVYSLALLNPRKRGRPRKDENLVPVDRAVTLTPGADNGKKNTQSSGASDATPAHNEVVGQLVSGIIEGSFKDGYLINVKLPNSNVNLRGAVFLPERSIPITAANDVAPQIPMIDRVEIDITSLDQQTKLHAVSSMEQSDKTPAELNSEACRVPSEDKPVDPLSGIPSSSEKEPTSVMLPLVDSIHVSATGLSSGEKIKPQIAGFESGNQCASVLAQSDPKVLEQNDMVTEASGMEKGSNIHVEMTGASAFINEILPGTETAKQELLTQSQGGDSEVKHNDSACDGSKSPDLEANKPPAFAEPDVISEPIGINISLQNQLSFMDGKPEDNTPPELASDIVGDSNASNLNRIAASDSAGITDTNSLSPTSGSEPSLVA</sequence>
<evidence type="ECO:0000256" key="1">
    <source>
        <dbReference type="SAM" id="MobiDB-lite"/>
    </source>
</evidence>
<evidence type="ECO:0000313" key="2">
    <source>
        <dbReference type="EMBL" id="KAF5728589.1"/>
    </source>
</evidence>
<proteinExistence type="predicted"/>
<dbReference type="InParanoid" id="A0A7J7C363"/>
<evidence type="ECO:0000313" key="3">
    <source>
        <dbReference type="Proteomes" id="UP000593562"/>
    </source>
</evidence>
<protein>
    <recommendedName>
        <fullName evidence="4">AT hook motif-containing protein</fullName>
    </recommendedName>
</protein>
<dbReference type="Proteomes" id="UP000593562">
    <property type="component" value="Unassembled WGS sequence"/>
</dbReference>
<keyword evidence="3" id="KW-1185">Reference proteome</keyword>
<dbReference type="AlphaFoldDB" id="A0A7J7C363"/>
<name>A0A7J7C363_TRIWF</name>
<dbReference type="InterPro" id="IPR045881">
    <property type="entry name" value="MNM1-like"/>
</dbReference>
<dbReference type="EMBL" id="JAAARO010000021">
    <property type="protein sequence ID" value="KAF5728589.1"/>
    <property type="molecule type" value="Genomic_DNA"/>
</dbReference>
<dbReference type="PANTHER" id="PTHR34682">
    <property type="entry name" value="AT HOOK MOTIF-CONTAINING PROTEIN"/>
    <property type="match status" value="1"/>
</dbReference>
<reference evidence="2 3" key="1">
    <citation type="journal article" date="2020" name="Nat. Commun.">
        <title>Genome of Tripterygium wilfordii and identification of cytochrome P450 involved in triptolide biosynthesis.</title>
        <authorList>
            <person name="Tu L."/>
            <person name="Su P."/>
            <person name="Zhang Z."/>
            <person name="Gao L."/>
            <person name="Wang J."/>
            <person name="Hu T."/>
            <person name="Zhou J."/>
            <person name="Zhang Y."/>
            <person name="Zhao Y."/>
            <person name="Liu Y."/>
            <person name="Song Y."/>
            <person name="Tong Y."/>
            <person name="Lu Y."/>
            <person name="Yang J."/>
            <person name="Xu C."/>
            <person name="Jia M."/>
            <person name="Peters R.J."/>
            <person name="Huang L."/>
            <person name="Gao W."/>
        </authorList>
    </citation>
    <scope>NUCLEOTIDE SEQUENCE [LARGE SCALE GENOMIC DNA]</scope>
    <source>
        <strain evidence="3">cv. XIE 37</strain>
        <tissue evidence="2">Leaf</tissue>
    </source>
</reference>